<dbReference type="Pfam" id="PF00190">
    <property type="entry name" value="Cupin_1"/>
    <property type="match status" value="1"/>
</dbReference>
<dbReference type="Gene3D" id="2.60.120.10">
    <property type="entry name" value="Jelly Rolls"/>
    <property type="match status" value="1"/>
</dbReference>
<evidence type="ECO:0000313" key="2">
    <source>
        <dbReference type="EMBL" id="KAJ5100258.1"/>
    </source>
</evidence>
<dbReference type="EMBL" id="JAPQKH010000004">
    <property type="protein sequence ID" value="KAJ5100258.1"/>
    <property type="molecule type" value="Genomic_DNA"/>
</dbReference>
<sequence length="225" mass="25176">MELPEPIIYNIKPTKLIPNSPKPLIHYKGCFLRDGKVDPVLAYDTFKSNGWDPQWVTRYGSHQRSHYHGQAHEVMAVLSGPGAIRWGVADLDDDSDKHTYGGANEEGSLHMQANVGDVFVIPAGITHKNYNPYTASTRDATCLTGDAHYIESEDPRKLVGELPLIEFTMIGAYPTGSTWTWEEGGDHVGRYESVWNIPNPVRDPVRGDQGGINKLWRYNGRESNI</sequence>
<dbReference type="PANTHER" id="PTHR36448">
    <property type="entry name" value="BLR7373 PROTEIN"/>
    <property type="match status" value="1"/>
</dbReference>
<reference evidence="2" key="1">
    <citation type="submission" date="2022-11" db="EMBL/GenBank/DDBJ databases">
        <authorList>
            <person name="Petersen C."/>
        </authorList>
    </citation>
    <scope>NUCLEOTIDE SEQUENCE</scope>
    <source>
        <strain evidence="2">IBT 30069</strain>
    </source>
</reference>
<proteinExistence type="predicted"/>
<gene>
    <name evidence="2" type="ORF">N7456_006310</name>
</gene>
<dbReference type="OrthoDB" id="2446447at2759"/>
<dbReference type="InterPro" id="IPR014710">
    <property type="entry name" value="RmlC-like_jellyroll"/>
</dbReference>
<reference evidence="2" key="2">
    <citation type="journal article" date="2023" name="IMA Fungus">
        <title>Comparative genomic study of the Penicillium genus elucidates a diverse pangenome and 15 lateral gene transfer events.</title>
        <authorList>
            <person name="Petersen C."/>
            <person name="Sorensen T."/>
            <person name="Nielsen M.R."/>
            <person name="Sondergaard T.E."/>
            <person name="Sorensen J.L."/>
            <person name="Fitzpatrick D.A."/>
            <person name="Frisvad J.C."/>
            <person name="Nielsen K.L."/>
        </authorList>
    </citation>
    <scope>NUCLEOTIDE SEQUENCE</scope>
    <source>
        <strain evidence="2">IBT 30069</strain>
    </source>
</reference>
<feature type="domain" description="Cupin type-1" evidence="1">
    <location>
        <begin position="65"/>
        <end position="132"/>
    </location>
</feature>
<dbReference type="InterPro" id="IPR011051">
    <property type="entry name" value="RmlC_Cupin_sf"/>
</dbReference>
<dbReference type="Proteomes" id="UP001149165">
    <property type="component" value="Unassembled WGS sequence"/>
</dbReference>
<dbReference type="PANTHER" id="PTHR36448:SF3">
    <property type="entry name" value="CUPIN TYPE-2 DOMAIN-CONTAINING PROTEIN"/>
    <property type="match status" value="1"/>
</dbReference>
<keyword evidence="3" id="KW-1185">Reference proteome</keyword>
<protein>
    <recommendedName>
        <fullName evidence="1">Cupin type-1 domain-containing protein</fullName>
    </recommendedName>
</protein>
<accession>A0A9W9KBT0</accession>
<evidence type="ECO:0000313" key="3">
    <source>
        <dbReference type="Proteomes" id="UP001149165"/>
    </source>
</evidence>
<evidence type="ECO:0000259" key="1">
    <source>
        <dbReference type="Pfam" id="PF00190"/>
    </source>
</evidence>
<dbReference type="AlphaFoldDB" id="A0A9W9KBT0"/>
<dbReference type="CDD" id="cd02219">
    <property type="entry name" value="cupin_YjlB-like"/>
    <property type="match status" value="1"/>
</dbReference>
<dbReference type="SUPFAM" id="SSF51182">
    <property type="entry name" value="RmlC-like cupins"/>
    <property type="match status" value="1"/>
</dbReference>
<organism evidence="2 3">
    <name type="scientific">Penicillium angulare</name>
    <dbReference type="NCBI Taxonomy" id="116970"/>
    <lineage>
        <taxon>Eukaryota</taxon>
        <taxon>Fungi</taxon>
        <taxon>Dikarya</taxon>
        <taxon>Ascomycota</taxon>
        <taxon>Pezizomycotina</taxon>
        <taxon>Eurotiomycetes</taxon>
        <taxon>Eurotiomycetidae</taxon>
        <taxon>Eurotiales</taxon>
        <taxon>Aspergillaceae</taxon>
        <taxon>Penicillium</taxon>
    </lineage>
</organism>
<comment type="caution">
    <text evidence="2">The sequence shown here is derived from an EMBL/GenBank/DDBJ whole genome shotgun (WGS) entry which is preliminary data.</text>
</comment>
<dbReference type="InterPro" id="IPR047121">
    <property type="entry name" value="YjiB-like"/>
</dbReference>
<dbReference type="InterPro" id="IPR006045">
    <property type="entry name" value="Cupin_1"/>
</dbReference>
<name>A0A9W9KBT0_9EURO</name>